<reference evidence="1 2" key="1">
    <citation type="journal article" date="2020" name="Mol. Biol. Evol.">
        <title>Distinct Expression and Methylation Patterns for Genes with Different Fates following a Single Whole-Genome Duplication in Flowering Plants.</title>
        <authorList>
            <person name="Shi T."/>
            <person name="Rahmani R.S."/>
            <person name="Gugger P.F."/>
            <person name="Wang M."/>
            <person name="Li H."/>
            <person name="Zhang Y."/>
            <person name="Li Z."/>
            <person name="Wang Q."/>
            <person name="Van de Peer Y."/>
            <person name="Marchal K."/>
            <person name="Chen J."/>
        </authorList>
    </citation>
    <scope>NUCLEOTIDE SEQUENCE [LARGE SCALE GENOMIC DNA]</scope>
    <source>
        <tissue evidence="1">Leaf</tissue>
    </source>
</reference>
<organism evidence="1 2">
    <name type="scientific">Nelumbo nucifera</name>
    <name type="common">Sacred lotus</name>
    <dbReference type="NCBI Taxonomy" id="4432"/>
    <lineage>
        <taxon>Eukaryota</taxon>
        <taxon>Viridiplantae</taxon>
        <taxon>Streptophyta</taxon>
        <taxon>Embryophyta</taxon>
        <taxon>Tracheophyta</taxon>
        <taxon>Spermatophyta</taxon>
        <taxon>Magnoliopsida</taxon>
        <taxon>Proteales</taxon>
        <taxon>Nelumbonaceae</taxon>
        <taxon>Nelumbo</taxon>
    </lineage>
</organism>
<proteinExistence type="predicted"/>
<dbReference type="EMBL" id="DUZY01000006">
    <property type="protein sequence ID" value="DAD43936.1"/>
    <property type="molecule type" value="Genomic_DNA"/>
</dbReference>
<accession>A0A822ZLT1</accession>
<evidence type="ECO:0000313" key="1">
    <source>
        <dbReference type="EMBL" id="DAD43936.1"/>
    </source>
</evidence>
<keyword evidence="2" id="KW-1185">Reference proteome</keyword>
<name>A0A822ZLT1_NELNU</name>
<dbReference type="AlphaFoldDB" id="A0A822ZLT1"/>
<dbReference type="Proteomes" id="UP000607653">
    <property type="component" value="Unassembled WGS sequence"/>
</dbReference>
<gene>
    <name evidence="1" type="ORF">HUJ06_002166</name>
</gene>
<protein>
    <submittedName>
        <fullName evidence="1">Uncharacterized protein</fullName>
    </submittedName>
</protein>
<evidence type="ECO:0000313" key="2">
    <source>
        <dbReference type="Proteomes" id="UP000607653"/>
    </source>
</evidence>
<sequence>MHQPHCRGSSLELQALLLYVLPEYSHYVLLRAICFTPLTNWRSKKIANTIDCQRRNQVDLRNRHTLSSNI</sequence>
<comment type="caution">
    <text evidence="1">The sequence shown here is derived from an EMBL/GenBank/DDBJ whole genome shotgun (WGS) entry which is preliminary data.</text>
</comment>